<sequence length="267" mass="30345">MERRRQENDQWDKLERERQLTKRLAVMSWLRVGDTLIEDEVDKLTRDCLEGSCDWFIEHNKTKWWMNDGTANALLWLCGKPGAGKSVLCSKLIQSMEAKKLNVFYYSCSYLETAAEGPTRLLRSLTAQAVQNNPDLIIYIHDDYIPSHPVASRRPLMGILPNILIDVGSSRLIIDGIDEWDRKEQKLILKDVLQLLSTDASSHTCKVLISSRDVPTVSPVLRKNSKTSVSLSDESRQSAEQASPINPWINYIGLCFIRHGQFNSVAA</sequence>
<keyword evidence="4" id="KW-1185">Reference proteome</keyword>
<organism evidence="3 4">
    <name type="scientific">Aplosporella prunicola CBS 121167</name>
    <dbReference type="NCBI Taxonomy" id="1176127"/>
    <lineage>
        <taxon>Eukaryota</taxon>
        <taxon>Fungi</taxon>
        <taxon>Dikarya</taxon>
        <taxon>Ascomycota</taxon>
        <taxon>Pezizomycotina</taxon>
        <taxon>Dothideomycetes</taxon>
        <taxon>Dothideomycetes incertae sedis</taxon>
        <taxon>Botryosphaeriales</taxon>
        <taxon>Aplosporellaceae</taxon>
        <taxon>Aplosporella</taxon>
    </lineage>
</organism>
<evidence type="ECO:0000313" key="3">
    <source>
        <dbReference type="EMBL" id="KAF2145844.1"/>
    </source>
</evidence>
<evidence type="ECO:0000259" key="2">
    <source>
        <dbReference type="Pfam" id="PF24883"/>
    </source>
</evidence>
<dbReference type="Proteomes" id="UP000799438">
    <property type="component" value="Unassembled WGS sequence"/>
</dbReference>
<dbReference type="InterPro" id="IPR056884">
    <property type="entry name" value="NPHP3-like_N"/>
</dbReference>
<evidence type="ECO:0000256" key="1">
    <source>
        <dbReference type="ARBA" id="ARBA00022737"/>
    </source>
</evidence>
<gene>
    <name evidence="3" type="ORF">K452DRAFT_305786</name>
</gene>
<dbReference type="AlphaFoldDB" id="A0A6A6BRI1"/>
<dbReference type="PANTHER" id="PTHR10039">
    <property type="entry name" value="AMELOGENIN"/>
    <property type="match status" value="1"/>
</dbReference>
<protein>
    <recommendedName>
        <fullName evidence="2">Nephrocystin 3-like N-terminal domain-containing protein</fullName>
    </recommendedName>
</protein>
<feature type="domain" description="Nephrocystin 3-like N-terminal" evidence="2">
    <location>
        <begin position="51"/>
        <end position="212"/>
    </location>
</feature>
<evidence type="ECO:0000313" key="4">
    <source>
        <dbReference type="Proteomes" id="UP000799438"/>
    </source>
</evidence>
<reference evidence="3" key="1">
    <citation type="journal article" date="2020" name="Stud. Mycol.">
        <title>101 Dothideomycetes genomes: a test case for predicting lifestyles and emergence of pathogens.</title>
        <authorList>
            <person name="Haridas S."/>
            <person name="Albert R."/>
            <person name="Binder M."/>
            <person name="Bloem J."/>
            <person name="Labutti K."/>
            <person name="Salamov A."/>
            <person name="Andreopoulos B."/>
            <person name="Baker S."/>
            <person name="Barry K."/>
            <person name="Bills G."/>
            <person name="Bluhm B."/>
            <person name="Cannon C."/>
            <person name="Castanera R."/>
            <person name="Culley D."/>
            <person name="Daum C."/>
            <person name="Ezra D."/>
            <person name="Gonzalez J."/>
            <person name="Henrissat B."/>
            <person name="Kuo A."/>
            <person name="Liang C."/>
            <person name="Lipzen A."/>
            <person name="Lutzoni F."/>
            <person name="Magnuson J."/>
            <person name="Mondo S."/>
            <person name="Nolan M."/>
            <person name="Ohm R."/>
            <person name="Pangilinan J."/>
            <person name="Park H.-J."/>
            <person name="Ramirez L."/>
            <person name="Alfaro M."/>
            <person name="Sun H."/>
            <person name="Tritt A."/>
            <person name="Yoshinaga Y."/>
            <person name="Zwiers L.-H."/>
            <person name="Turgeon B."/>
            <person name="Goodwin S."/>
            <person name="Spatafora J."/>
            <person name="Crous P."/>
            <person name="Grigoriev I."/>
        </authorList>
    </citation>
    <scope>NUCLEOTIDE SEQUENCE</scope>
    <source>
        <strain evidence="3">CBS 121167</strain>
    </source>
</reference>
<accession>A0A6A6BRI1</accession>
<dbReference type="PANTHER" id="PTHR10039:SF14">
    <property type="entry name" value="NACHT DOMAIN-CONTAINING PROTEIN"/>
    <property type="match status" value="1"/>
</dbReference>
<proteinExistence type="predicted"/>
<dbReference type="GeneID" id="54300420"/>
<dbReference type="InterPro" id="IPR027417">
    <property type="entry name" value="P-loop_NTPase"/>
</dbReference>
<dbReference type="EMBL" id="ML995477">
    <property type="protein sequence ID" value="KAF2145844.1"/>
    <property type="molecule type" value="Genomic_DNA"/>
</dbReference>
<name>A0A6A6BRI1_9PEZI</name>
<dbReference type="Pfam" id="PF24883">
    <property type="entry name" value="NPHP3_N"/>
    <property type="match status" value="1"/>
</dbReference>
<keyword evidence="1" id="KW-0677">Repeat</keyword>
<dbReference type="Gene3D" id="3.40.50.300">
    <property type="entry name" value="P-loop containing nucleotide triphosphate hydrolases"/>
    <property type="match status" value="1"/>
</dbReference>
<dbReference type="RefSeq" id="XP_033401556.1">
    <property type="nucleotide sequence ID" value="XM_033542923.1"/>
</dbReference>
<dbReference type="SUPFAM" id="SSF52540">
    <property type="entry name" value="P-loop containing nucleoside triphosphate hydrolases"/>
    <property type="match status" value="1"/>
</dbReference>
<dbReference type="OrthoDB" id="7464126at2759"/>